<keyword evidence="1" id="KW-0472">Membrane</keyword>
<dbReference type="EMBL" id="GEZM01088539">
    <property type="protein sequence ID" value="JAV58122.1"/>
    <property type="molecule type" value="Transcribed_RNA"/>
</dbReference>
<proteinExistence type="predicted"/>
<evidence type="ECO:0000256" key="1">
    <source>
        <dbReference type="SAM" id="Phobius"/>
    </source>
</evidence>
<organism evidence="2">
    <name type="scientific">Photinus pyralis</name>
    <name type="common">Common eastern firefly</name>
    <name type="synonym">Lampyris pyralis</name>
    <dbReference type="NCBI Taxonomy" id="7054"/>
    <lineage>
        <taxon>Eukaryota</taxon>
        <taxon>Metazoa</taxon>
        <taxon>Ecdysozoa</taxon>
        <taxon>Arthropoda</taxon>
        <taxon>Hexapoda</taxon>
        <taxon>Insecta</taxon>
        <taxon>Pterygota</taxon>
        <taxon>Neoptera</taxon>
        <taxon>Endopterygota</taxon>
        <taxon>Coleoptera</taxon>
        <taxon>Polyphaga</taxon>
        <taxon>Elateriformia</taxon>
        <taxon>Elateroidea</taxon>
        <taxon>Lampyridae</taxon>
        <taxon>Lampyrinae</taxon>
        <taxon>Photinus</taxon>
    </lineage>
</organism>
<dbReference type="EMBL" id="GEZM01088542">
    <property type="protein sequence ID" value="JAV58116.1"/>
    <property type="molecule type" value="Transcribed_RNA"/>
</dbReference>
<dbReference type="EMBL" id="GEZM01088540">
    <property type="protein sequence ID" value="JAV58120.1"/>
    <property type="molecule type" value="Transcribed_RNA"/>
</dbReference>
<reference evidence="2" key="1">
    <citation type="journal article" date="2016" name="Sci. Rep.">
        <title>Molecular characterization of firefly nuptial gifts: a multi-omics approach sheds light on postcopulatory sexual selection.</title>
        <authorList>
            <person name="Al-Wathiqui N."/>
            <person name="Fallon T.R."/>
            <person name="South A."/>
            <person name="Weng J.K."/>
            <person name="Lewis S.M."/>
        </authorList>
    </citation>
    <scope>NUCLEOTIDE SEQUENCE</scope>
</reference>
<evidence type="ECO:0000313" key="2">
    <source>
        <dbReference type="EMBL" id="JAV58122.1"/>
    </source>
</evidence>
<feature type="transmembrane region" description="Helical" evidence="1">
    <location>
        <begin position="124"/>
        <end position="149"/>
    </location>
</feature>
<accession>A0A1Y1K9G5</accession>
<name>A0A1Y1K9G5_PHOPY</name>
<feature type="transmembrane region" description="Helical" evidence="1">
    <location>
        <begin position="42"/>
        <end position="66"/>
    </location>
</feature>
<keyword evidence="1" id="KW-1133">Transmembrane helix</keyword>
<sequence length="343" mass="37457">MEEFSFSIATPLFCFNLDDKIKTLSSSFKISHDFIFGTLVKIISSVVGNFLLLSILHFLLILGLTTRFTISGALSKPIFSVFGLSASSACLPADIFSLTVSLLVPFRFLPFRSCKTDFFTFDFSFFFVPGFAFFDVPDVLGLLSTVSLRTLSFGKSTSIIKISFSGSLRFFALTVCDVSSLGLLRLLFAGVSIGFVSGGRSVKPLKFESQLSLLLCFDCNFSHEFILPAEFTCFSLSPSSTSGDLNNDVRTALLVDLSDFLVLNFSGVEKCNWRTCELLFVLLPSLLSVVTTGGVCNLSVGKSPIGKPEFSQFTAFRLPSTICSACKTLLRTAFCKSFVTKVS</sequence>
<feature type="transmembrane region" description="Helical" evidence="1">
    <location>
        <begin position="78"/>
        <end position="104"/>
    </location>
</feature>
<dbReference type="EMBL" id="GEZM01088541">
    <property type="protein sequence ID" value="JAV58118.1"/>
    <property type="molecule type" value="Transcribed_RNA"/>
</dbReference>
<protein>
    <submittedName>
        <fullName evidence="2">Uncharacterized protein</fullName>
    </submittedName>
</protein>
<dbReference type="AlphaFoldDB" id="A0A1Y1K9G5"/>
<feature type="transmembrane region" description="Helical" evidence="1">
    <location>
        <begin position="170"/>
        <end position="196"/>
    </location>
</feature>
<keyword evidence="1" id="KW-0812">Transmembrane</keyword>